<evidence type="ECO:0000313" key="2">
    <source>
        <dbReference type="EMBL" id="MTH76226.1"/>
    </source>
</evidence>
<evidence type="ECO:0000313" key="3">
    <source>
        <dbReference type="Proteomes" id="UP000478183"/>
    </source>
</evidence>
<reference evidence="2 3" key="1">
    <citation type="submission" date="2019-11" db="EMBL/GenBank/DDBJ databases">
        <authorList>
            <person name="Dong K."/>
        </authorList>
    </citation>
    <scope>NUCLEOTIDE SEQUENCE [LARGE SCALE GENOMIC DNA]</scope>
    <source>
        <strain evidence="2 3">NBRC 111993</strain>
    </source>
</reference>
<sequence length="253" mass="26802">MPALVEIARALVLLLVPLAAWRLGFSYSDWAALALVALGVAIWLGVYRPRLSRRRAELEVVVIPGSALGHWFTGRMGAGLTAGASVLVGVPVLAWVALRSPPLVIAVLLALCVVAGLLSQWAIRVLGRSLTPPFARVMGHGIGSTVAALLALLPLVWLNWAVIAVPHEITSVGLSEAVAAQIAQLPPRAGWLREGLGLFAALDGAKLWLAAQHREALWVGLIFSVDAALVSFVVARSFVAVMEFGRLISGRDE</sequence>
<feature type="transmembrane region" description="Helical" evidence="1">
    <location>
        <begin position="7"/>
        <end position="24"/>
    </location>
</feature>
<feature type="transmembrane region" description="Helical" evidence="1">
    <location>
        <begin position="103"/>
        <end position="123"/>
    </location>
</feature>
<feature type="transmembrane region" description="Helical" evidence="1">
    <location>
        <begin position="135"/>
        <end position="157"/>
    </location>
</feature>
<keyword evidence="1" id="KW-1133">Transmembrane helix</keyword>
<keyword evidence="1" id="KW-0812">Transmembrane</keyword>
<evidence type="ECO:0000256" key="1">
    <source>
        <dbReference type="SAM" id="Phobius"/>
    </source>
</evidence>
<feature type="transmembrane region" description="Helical" evidence="1">
    <location>
        <begin position="216"/>
        <end position="239"/>
    </location>
</feature>
<dbReference type="AlphaFoldDB" id="A0A6L6J3U7"/>
<dbReference type="RefSeq" id="WP_155093623.1">
    <property type="nucleotide sequence ID" value="NZ_WMIE01000001.1"/>
</dbReference>
<dbReference type="EMBL" id="WMIE01000001">
    <property type="protein sequence ID" value="MTH76226.1"/>
    <property type="molecule type" value="Genomic_DNA"/>
</dbReference>
<dbReference type="OrthoDB" id="7867631at2"/>
<proteinExistence type="predicted"/>
<gene>
    <name evidence="2" type="ORF">GL286_00610</name>
</gene>
<keyword evidence="3" id="KW-1185">Reference proteome</keyword>
<keyword evidence="1" id="KW-0472">Membrane</keyword>
<comment type="caution">
    <text evidence="2">The sequence shown here is derived from an EMBL/GenBank/DDBJ whole genome shotgun (WGS) entry which is preliminary data.</text>
</comment>
<accession>A0A6L6J3U7</accession>
<dbReference type="Proteomes" id="UP000478183">
    <property type="component" value="Unassembled WGS sequence"/>
</dbReference>
<organism evidence="2 3">
    <name type="scientific">Paracoccus aestuariivivens</name>
    <dbReference type="NCBI Taxonomy" id="1820333"/>
    <lineage>
        <taxon>Bacteria</taxon>
        <taxon>Pseudomonadati</taxon>
        <taxon>Pseudomonadota</taxon>
        <taxon>Alphaproteobacteria</taxon>
        <taxon>Rhodobacterales</taxon>
        <taxon>Paracoccaceae</taxon>
        <taxon>Paracoccus</taxon>
    </lineage>
</organism>
<name>A0A6L6J3U7_9RHOB</name>
<feature type="transmembrane region" description="Helical" evidence="1">
    <location>
        <begin position="78"/>
        <end position="97"/>
    </location>
</feature>
<feature type="transmembrane region" description="Helical" evidence="1">
    <location>
        <begin position="30"/>
        <end position="47"/>
    </location>
</feature>
<protein>
    <submittedName>
        <fullName evidence="2">Uncharacterized protein</fullName>
    </submittedName>
</protein>